<proteinExistence type="predicted"/>
<comment type="caution">
    <text evidence="3">The sequence shown here is derived from an EMBL/GenBank/DDBJ whole genome shotgun (WGS) entry which is preliminary data.</text>
</comment>
<dbReference type="PROSITE" id="PS50088">
    <property type="entry name" value="ANK_REPEAT"/>
    <property type="match status" value="2"/>
</dbReference>
<dbReference type="Pfam" id="PF14249">
    <property type="entry name" value="Tocopherol_cycl"/>
    <property type="match status" value="1"/>
</dbReference>
<protein>
    <submittedName>
        <fullName evidence="3">Tocopherol chloroplastic</fullName>
    </submittedName>
</protein>
<dbReference type="InterPro" id="IPR002110">
    <property type="entry name" value="Ankyrin_rpt"/>
</dbReference>
<keyword evidence="4" id="KW-1185">Reference proteome</keyword>
<reference evidence="3 4" key="1">
    <citation type="journal article" date="2018" name="Plant J.">
        <title>Genome sequences of Chlorella sorokiniana UTEX 1602 and Micractinium conductrix SAG 241.80: implications to maltose excretion by a green alga.</title>
        <authorList>
            <person name="Arriola M.B."/>
            <person name="Velmurugan N."/>
            <person name="Zhang Y."/>
            <person name="Plunkett M.H."/>
            <person name="Hondzo H."/>
            <person name="Barney B.M."/>
        </authorList>
    </citation>
    <scope>NUCLEOTIDE SEQUENCE [LARGE SCALE GENOMIC DNA]</scope>
    <source>
        <strain evidence="3 4">SAG 241.80</strain>
    </source>
</reference>
<feature type="repeat" description="ANK" evidence="1">
    <location>
        <begin position="69"/>
        <end position="101"/>
    </location>
</feature>
<dbReference type="PANTHER" id="PTHR35309:SF4">
    <property type="entry name" value="TOCOPHEROL CYCLASE"/>
    <property type="match status" value="1"/>
</dbReference>
<dbReference type="InterPro" id="IPR025893">
    <property type="entry name" value="Tocopherol_cyclase"/>
</dbReference>
<keyword evidence="1" id="KW-0040">ANK repeat</keyword>
<gene>
    <name evidence="3" type="ORF">C2E20_4064</name>
</gene>
<accession>A0A2P6VEZ9</accession>
<dbReference type="AlphaFoldDB" id="A0A2P6VEZ9"/>
<dbReference type="PANTHER" id="PTHR35309">
    <property type="match status" value="1"/>
</dbReference>
<dbReference type="Gene3D" id="1.25.40.20">
    <property type="entry name" value="Ankyrin repeat-containing domain"/>
    <property type="match status" value="1"/>
</dbReference>
<dbReference type="Proteomes" id="UP000239649">
    <property type="component" value="Unassembled WGS sequence"/>
</dbReference>
<evidence type="ECO:0000256" key="1">
    <source>
        <dbReference type="PROSITE-ProRule" id="PRU00023"/>
    </source>
</evidence>
<dbReference type="GO" id="GO:0009976">
    <property type="term" value="F:tocopherol cyclase activity"/>
    <property type="evidence" value="ECO:0007669"/>
    <property type="project" value="InterPro"/>
</dbReference>
<sequence length="696" mass="73626">MGDLGQQLLSAASSGDLLALQACLEAGAGPSARSALLTAPLHAAALNGHAGCVTALLAAGADANARTGDSYTPLHRAACHGCTACVVALLAAGASPSAGDRSLFTPVHLAAFYDQPPVLRQLLAADSAAALLRNRVGHTPLQLALKKACINAARCLLQLASQQPTDELLAAIEMMPRWWAVWAVTAPPLYTLVAASQPLTPAQWERVPTPCPGLGTALPAVLERSASEAALLSLQQLRPGQAPPPALQPRLAAQAQPLQPTGRPVGGFQRSSRSRTSRQVAPQASARVPHSGYHFDGTPRRFFEGWYFRVTLPGDGASFALIYSIEDPAGGGRCAGVGAQVMGPDDGYLLQYSPQVQQFWADRSDLALGAMFRPRGSGTSSSTPPAGLKRLLPAAQFDAGVEEGFQASTTWHQGSIVRQEEGAGGDLPSTVDSCRWAFSVKPVVGWGDVGAPQKATAGWLAALPVFEPHWQVVMAHGLASGWIEWGGQRYEFTDAPHYVEKNWGGGFPRRWCWVQCNSFAGEAGTSVTAVGALRGLLGVPGVEENVGMIGIHHRGKFYEFLPNIGAITWDVDPWGRWRITARNGEHEAVVEATCEFPGTPLRAPTIDQGLTPFCRDSFCGQARIRVWRAGQTAGPPLVDCTSDGRSAAVEVGGGPWFSRWEQEAEMAAPVKALLNLPLDVEALAGWLPGPLRPPGL</sequence>
<dbReference type="Pfam" id="PF12796">
    <property type="entry name" value="Ank_2"/>
    <property type="match status" value="1"/>
</dbReference>
<dbReference type="OrthoDB" id="38968at2759"/>
<evidence type="ECO:0000313" key="3">
    <source>
        <dbReference type="EMBL" id="PSC72651.1"/>
    </source>
</evidence>
<evidence type="ECO:0000313" key="4">
    <source>
        <dbReference type="Proteomes" id="UP000239649"/>
    </source>
</evidence>
<dbReference type="InterPro" id="IPR036770">
    <property type="entry name" value="Ankyrin_rpt-contain_sf"/>
</dbReference>
<dbReference type="EMBL" id="LHPF02000009">
    <property type="protein sequence ID" value="PSC72651.1"/>
    <property type="molecule type" value="Genomic_DNA"/>
</dbReference>
<feature type="repeat" description="ANK" evidence="1">
    <location>
        <begin position="36"/>
        <end position="68"/>
    </location>
</feature>
<name>A0A2P6VEZ9_9CHLO</name>
<feature type="region of interest" description="Disordered" evidence="2">
    <location>
        <begin position="255"/>
        <end position="291"/>
    </location>
</feature>
<evidence type="ECO:0000256" key="2">
    <source>
        <dbReference type="SAM" id="MobiDB-lite"/>
    </source>
</evidence>
<dbReference type="SMART" id="SM00248">
    <property type="entry name" value="ANK"/>
    <property type="match status" value="4"/>
</dbReference>
<dbReference type="STRING" id="554055.A0A2P6VEZ9"/>
<dbReference type="SUPFAM" id="SSF48403">
    <property type="entry name" value="Ankyrin repeat"/>
    <property type="match status" value="1"/>
</dbReference>
<dbReference type="PROSITE" id="PS50297">
    <property type="entry name" value="ANK_REP_REGION"/>
    <property type="match status" value="2"/>
</dbReference>
<organism evidence="3 4">
    <name type="scientific">Micractinium conductrix</name>
    <dbReference type="NCBI Taxonomy" id="554055"/>
    <lineage>
        <taxon>Eukaryota</taxon>
        <taxon>Viridiplantae</taxon>
        <taxon>Chlorophyta</taxon>
        <taxon>core chlorophytes</taxon>
        <taxon>Trebouxiophyceae</taxon>
        <taxon>Chlorellales</taxon>
        <taxon>Chlorellaceae</taxon>
        <taxon>Chlorella clade</taxon>
        <taxon>Micractinium</taxon>
    </lineage>
</organism>